<dbReference type="EMBL" id="UINC01017332">
    <property type="protein sequence ID" value="SVA71713.1"/>
    <property type="molecule type" value="Genomic_DNA"/>
</dbReference>
<reference evidence="2" key="1">
    <citation type="submission" date="2018-05" db="EMBL/GenBank/DDBJ databases">
        <authorList>
            <person name="Lanie J.A."/>
            <person name="Ng W.-L."/>
            <person name="Kazmierczak K.M."/>
            <person name="Andrzejewski T.M."/>
            <person name="Davidsen T.M."/>
            <person name="Wayne K.J."/>
            <person name="Tettelin H."/>
            <person name="Glass J.I."/>
            <person name="Rusch D."/>
            <person name="Podicherti R."/>
            <person name="Tsui H.-C.T."/>
            <person name="Winkler M.E."/>
        </authorList>
    </citation>
    <scope>NUCLEOTIDE SEQUENCE</scope>
</reference>
<accession>A0A381Y5E8</accession>
<feature type="transmembrane region" description="Helical" evidence="1">
    <location>
        <begin position="161"/>
        <end position="181"/>
    </location>
</feature>
<keyword evidence="1" id="KW-1133">Transmembrane helix</keyword>
<evidence type="ECO:0000256" key="1">
    <source>
        <dbReference type="SAM" id="Phobius"/>
    </source>
</evidence>
<feature type="non-terminal residue" evidence="2">
    <location>
        <position position="1"/>
    </location>
</feature>
<sequence>RSKGLSFILYGLTVVIMFCRHRLKPIWISNVTQVPAVVGMVSENFDSVYPDALKDSRRTFDHISLVRQIMLNHRHMFGVGHEAEFDEKSFIIKNAYTGGSNNLLKSWDEVAKHRNDQVNNFCSERLDYNRGDDFIQIAKLDFFNLQRYIIRVVPIKSLAMILNNIILVILQSILLPIYYWFKSDTSTMDLKPGR</sequence>
<protein>
    <submittedName>
        <fullName evidence="2">Uncharacterized protein</fullName>
    </submittedName>
</protein>
<keyword evidence="1" id="KW-0812">Transmembrane</keyword>
<gene>
    <name evidence="2" type="ORF">METZ01_LOCUS124567</name>
</gene>
<evidence type="ECO:0000313" key="2">
    <source>
        <dbReference type="EMBL" id="SVA71713.1"/>
    </source>
</evidence>
<dbReference type="AlphaFoldDB" id="A0A381Y5E8"/>
<keyword evidence="1" id="KW-0472">Membrane</keyword>
<name>A0A381Y5E8_9ZZZZ</name>
<proteinExistence type="predicted"/>
<organism evidence="2">
    <name type="scientific">marine metagenome</name>
    <dbReference type="NCBI Taxonomy" id="408172"/>
    <lineage>
        <taxon>unclassified sequences</taxon>
        <taxon>metagenomes</taxon>
        <taxon>ecological metagenomes</taxon>
    </lineage>
</organism>